<gene>
    <name evidence="14" type="primary">or13ar3</name>
    <name evidence="13" type="synonym">LOC100485217</name>
</gene>
<evidence type="ECO:0000313" key="12">
    <source>
        <dbReference type="Proteomes" id="UP000008143"/>
    </source>
</evidence>
<feature type="transmembrane region" description="Helical" evidence="10">
    <location>
        <begin position="60"/>
        <end position="79"/>
    </location>
</feature>
<dbReference type="OMA" id="VWWASKI"/>
<dbReference type="GO" id="GO:0050911">
    <property type="term" value="P:detection of chemical stimulus involved in sensory perception of smell"/>
    <property type="evidence" value="ECO:0000318"/>
    <property type="project" value="GO_Central"/>
</dbReference>
<evidence type="ECO:0000259" key="11">
    <source>
        <dbReference type="PROSITE" id="PS50262"/>
    </source>
</evidence>
<evidence type="ECO:0000256" key="3">
    <source>
        <dbReference type="ARBA" id="ARBA00022606"/>
    </source>
</evidence>
<dbReference type="GO" id="GO:0004930">
    <property type="term" value="F:G protein-coupled receptor activity"/>
    <property type="evidence" value="ECO:0007669"/>
    <property type="project" value="UniProtKB-KW"/>
</dbReference>
<keyword evidence="6 10" id="KW-1133">Transmembrane helix</keyword>
<evidence type="ECO:0000256" key="5">
    <source>
        <dbReference type="ARBA" id="ARBA00022725"/>
    </source>
</evidence>
<feature type="transmembrane region" description="Helical" evidence="10">
    <location>
        <begin position="133"/>
        <end position="153"/>
    </location>
</feature>
<dbReference type="InterPro" id="IPR000725">
    <property type="entry name" value="Olfact_rcpt"/>
</dbReference>
<evidence type="ECO:0000313" key="13">
    <source>
        <dbReference type="RefSeq" id="XP_002932808.2"/>
    </source>
</evidence>
<dbReference type="CDD" id="cd13954">
    <property type="entry name" value="7tmA_OR"/>
    <property type="match status" value="1"/>
</dbReference>
<dbReference type="GO" id="GO:0004984">
    <property type="term" value="F:olfactory receptor activity"/>
    <property type="evidence" value="ECO:0000318"/>
    <property type="project" value="GO_Central"/>
</dbReference>
<dbReference type="FunFam" id="1.20.1070.10:FF:000008">
    <property type="entry name" value="Olfactory receptor"/>
    <property type="match status" value="1"/>
</dbReference>
<reference evidence="13" key="1">
    <citation type="submission" date="2025-08" db="UniProtKB">
        <authorList>
            <consortium name="RefSeq"/>
        </authorList>
    </citation>
    <scope>IDENTIFICATION</scope>
    <source>
        <strain evidence="13">Nigerian</strain>
        <tissue evidence="13">Liver and blood</tissue>
    </source>
</reference>
<sequence length="320" mass="36018">MGNEHNETLQEGFYLLGFSSYGNDSWILFTGLLLMYLLTVLGNLLIVILVCLVPQLHTPMYFFLCNLAAQDIISASAILPKLLAITVSGDTNISFQGCITQIFLLAFCGDSDFFLLASMAYDRYVAICIPLRYYLIMNLRICVLMVASSWVVYVGNGIGFSLLLSNLSFCKSHDLKYLFCDIKKILELACGNTTLIEKVITAQVVLMGILPLVLILTSYICIIYAILKIRSLAARLKTFSSCSSHLTVVLLFSGTVISLYMNQESDDDHEEDNLLPLLYVGFVPMLNPLVYSLRNRQVWWASKIVYEKFKSQLCDLKNYD</sequence>
<feature type="transmembrane region" description="Helical" evidence="10">
    <location>
        <begin position="273"/>
        <end position="293"/>
    </location>
</feature>
<evidence type="ECO:0000256" key="10">
    <source>
        <dbReference type="RuleBase" id="RU363047"/>
    </source>
</evidence>
<dbReference type="RefSeq" id="XP_002932808.2">
    <property type="nucleotide sequence ID" value="XM_002932762.2"/>
</dbReference>
<feature type="transmembrane region" description="Helical" evidence="10">
    <location>
        <begin position="99"/>
        <end position="121"/>
    </location>
</feature>
<comment type="similarity">
    <text evidence="9">Belongs to the G-protein coupled receptor 1 family.</text>
</comment>
<dbReference type="OrthoDB" id="10318994at2759"/>
<name>A0A8J0QJF0_XENTR</name>
<dbReference type="PANTHER" id="PTHR26453">
    <property type="entry name" value="OLFACTORY RECEPTOR"/>
    <property type="match status" value="1"/>
</dbReference>
<comment type="subcellular location">
    <subcellularLocation>
        <location evidence="1 10">Cell membrane</location>
        <topology evidence="1 10">Multi-pass membrane protein</topology>
    </subcellularLocation>
</comment>
<feature type="domain" description="G-protein coupled receptors family 1 profile" evidence="11">
    <location>
        <begin position="42"/>
        <end position="291"/>
    </location>
</feature>
<evidence type="ECO:0000256" key="2">
    <source>
        <dbReference type="ARBA" id="ARBA00022475"/>
    </source>
</evidence>
<feature type="transmembrane region" description="Helical" evidence="10">
    <location>
        <begin position="239"/>
        <end position="261"/>
    </location>
</feature>
<evidence type="ECO:0000256" key="8">
    <source>
        <dbReference type="ARBA" id="ARBA00023224"/>
    </source>
</evidence>
<dbReference type="PROSITE" id="PS00237">
    <property type="entry name" value="G_PROTEIN_RECEP_F1_1"/>
    <property type="match status" value="1"/>
</dbReference>
<dbReference type="Gene3D" id="1.20.1070.10">
    <property type="entry name" value="Rhodopsin 7-helix transmembrane proteins"/>
    <property type="match status" value="1"/>
</dbReference>
<dbReference type="Pfam" id="PF13853">
    <property type="entry name" value="7tm_4"/>
    <property type="match status" value="1"/>
</dbReference>
<keyword evidence="2 10" id="KW-1003">Cell membrane</keyword>
<evidence type="ECO:0000256" key="7">
    <source>
        <dbReference type="ARBA" id="ARBA00023136"/>
    </source>
</evidence>
<dbReference type="InterPro" id="IPR000276">
    <property type="entry name" value="GPCR_Rhodpsn"/>
</dbReference>
<dbReference type="AGR" id="Xenbase:XB-GENE-29077683"/>
<accession>A0A8J0QJF0</accession>
<evidence type="ECO:0000256" key="6">
    <source>
        <dbReference type="ARBA" id="ARBA00022989"/>
    </source>
</evidence>
<proteinExistence type="inferred from homology"/>
<protein>
    <recommendedName>
        <fullName evidence="10">Olfactory receptor</fullName>
    </recommendedName>
</protein>
<keyword evidence="7 10" id="KW-0472">Membrane</keyword>
<evidence type="ECO:0000256" key="4">
    <source>
        <dbReference type="ARBA" id="ARBA00022692"/>
    </source>
</evidence>
<evidence type="ECO:0000256" key="9">
    <source>
        <dbReference type="RuleBase" id="RU000688"/>
    </source>
</evidence>
<organism evidence="12 13">
    <name type="scientific">Xenopus tropicalis</name>
    <name type="common">Western clawed frog</name>
    <name type="synonym">Silurana tropicalis</name>
    <dbReference type="NCBI Taxonomy" id="8364"/>
    <lineage>
        <taxon>Eukaryota</taxon>
        <taxon>Metazoa</taxon>
        <taxon>Chordata</taxon>
        <taxon>Craniata</taxon>
        <taxon>Vertebrata</taxon>
        <taxon>Euteleostomi</taxon>
        <taxon>Amphibia</taxon>
        <taxon>Batrachia</taxon>
        <taxon>Anura</taxon>
        <taxon>Pipoidea</taxon>
        <taxon>Pipidae</taxon>
        <taxon>Xenopodinae</taxon>
        <taxon>Xenopus</taxon>
        <taxon>Silurana</taxon>
    </lineage>
</organism>
<dbReference type="AlphaFoldDB" id="A0A8J0QJF0"/>
<dbReference type="SUPFAM" id="SSF81321">
    <property type="entry name" value="Family A G protein-coupled receptor-like"/>
    <property type="match status" value="1"/>
</dbReference>
<dbReference type="PROSITE" id="PS50262">
    <property type="entry name" value="G_PROTEIN_RECEP_F1_2"/>
    <property type="match status" value="1"/>
</dbReference>
<keyword evidence="4 9" id="KW-0812">Transmembrane</keyword>
<keyword evidence="8 9" id="KW-0807">Transducer</keyword>
<feature type="transmembrane region" description="Helical" evidence="10">
    <location>
        <begin position="204"/>
        <end position="227"/>
    </location>
</feature>
<keyword evidence="5 10" id="KW-0552">Olfaction</keyword>
<keyword evidence="12" id="KW-1185">Reference proteome</keyword>
<feature type="transmembrane region" description="Helical" evidence="10">
    <location>
        <begin position="26"/>
        <end position="53"/>
    </location>
</feature>
<dbReference type="InterPro" id="IPR017452">
    <property type="entry name" value="GPCR_Rhodpsn_7TM"/>
</dbReference>
<keyword evidence="9" id="KW-0675">Receptor</keyword>
<dbReference type="Proteomes" id="UP000008143">
    <property type="component" value="Chromosome 3"/>
</dbReference>
<dbReference type="CTD" id="100485217"/>
<dbReference type="PRINTS" id="PR00237">
    <property type="entry name" value="GPCRRHODOPSN"/>
</dbReference>
<dbReference type="GO" id="GO:0005886">
    <property type="term" value="C:plasma membrane"/>
    <property type="evidence" value="ECO:0000318"/>
    <property type="project" value="GO_Central"/>
</dbReference>
<dbReference type="KEGG" id="xtr:100485217"/>
<evidence type="ECO:0000313" key="14">
    <source>
        <dbReference type="Xenbase" id="XB-GENE-29077683"/>
    </source>
</evidence>
<keyword evidence="9" id="KW-0297">G-protein coupled receptor</keyword>
<dbReference type="Xenbase" id="XB-GENE-29077683">
    <property type="gene designation" value="or13ar3"/>
</dbReference>
<keyword evidence="3 10" id="KW-0716">Sensory transduction</keyword>
<dbReference type="PRINTS" id="PR00245">
    <property type="entry name" value="OLFACTORYR"/>
</dbReference>
<dbReference type="GeneID" id="100485217"/>
<evidence type="ECO:0000256" key="1">
    <source>
        <dbReference type="ARBA" id="ARBA00004651"/>
    </source>
</evidence>